<dbReference type="InterPro" id="IPR023416">
    <property type="entry name" value="Transthyretin/HIU_hydrolase_d"/>
</dbReference>
<dbReference type="AlphaFoldDB" id="A0A8C5M8W2"/>
<keyword evidence="5 9" id="KW-0964">Secreted</keyword>
<feature type="chain" id="PRO_5034249326" description="Transthyretin" evidence="9">
    <location>
        <begin position="20"/>
        <end position="163"/>
    </location>
</feature>
<comment type="similarity">
    <text evidence="2 9">Belongs to the transthyretin family.</text>
</comment>
<keyword evidence="9" id="KW-0732">Signal</keyword>
<keyword evidence="12" id="KW-1185">Reference proteome</keyword>
<evidence type="ECO:0000256" key="2">
    <source>
        <dbReference type="ARBA" id="ARBA00007893"/>
    </source>
</evidence>
<comment type="function">
    <text evidence="9">Thyroid hormone-binding protein. Probably transports thyroxine from the bloodstream to the brain.</text>
</comment>
<dbReference type="InterPro" id="IPR036817">
    <property type="entry name" value="Transthyretin/HIU_hydrolase_sf"/>
</dbReference>
<evidence type="ECO:0000256" key="6">
    <source>
        <dbReference type="ARBA" id="ARBA00022641"/>
    </source>
</evidence>
<keyword evidence="4" id="KW-0813">Transport</keyword>
<reference evidence="11" key="2">
    <citation type="submission" date="2025-09" db="UniProtKB">
        <authorList>
            <consortium name="Ensembl"/>
        </authorList>
    </citation>
    <scope>IDENTIFICATION</scope>
</reference>
<evidence type="ECO:0000313" key="11">
    <source>
        <dbReference type="Ensembl" id="ENSLLEP00000010695.1"/>
    </source>
</evidence>
<dbReference type="Gene3D" id="2.60.40.180">
    <property type="entry name" value="Transthyretin/hydroxyisourate hydrolase domain"/>
    <property type="match status" value="1"/>
</dbReference>
<dbReference type="InterPro" id="IPR023418">
    <property type="entry name" value="Thyroxine_BS"/>
</dbReference>
<dbReference type="PANTHER" id="PTHR10395">
    <property type="entry name" value="URICASE AND TRANSTHYRETIN-RELATED"/>
    <property type="match status" value="1"/>
</dbReference>
<dbReference type="Ensembl" id="ENSLLET00000011111.1">
    <property type="protein sequence ID" value="ENSLLEP00000010695.1"/>
    <property type="gene ID" value="ENSLLEG00000006768.1"/>
</dbReference>
<evidence type="ECO:0000256" key="1">
    <source>
        <dbReference type="ARBA" id="ARBA00004613"/>
    </source>
</evidence>
<keyword evidence="7" id="KW-0372">Hormone</keyword>
<comment type="subunit">
    <text evidence="9">Homotetramer.</text>
</comment>
<dbReference type="Pfam" id="PF00576">
    <property type="entry name" value="Transthyretin"/>
    <property type="match status" value="1"/>
</dbReference>
<keyword evidence="6" id="KW-0765">Sulfation</keyword>
<feature type="signal peptide" evidence="9">
    <location>
        <begin position="1"/>
        <end position="19"/>
    </location>
</feature>
<evidence type="ECO:0000313" key="12">
    <source>
        <dbReference type="Proteomes" id="UP000694569"/>
    </source>
</evidence>
<dbReference type="SUPFAM" id="SSF49472">
    <property type="entry name" value="Transthyretin (synonym: prealbumin)"/>
    <property type="match status" value="1"/>
</dbReference>
<sequence>MAYFNFLALLFTLLALSDAAPLGHDTHGEADTKCPLMVKILDAVRGIPAAKVGVKVFRADEVGTWKLIATGITSDEGEIHDLTNEEEFIEGDYKVEFATKPYWRKSGLSPLHEYADTQDYIMSFSYGSYPTLIRSARLLLNVVFPPRPYSQGVGHKRHYSKYH</sequence>
<evidence type="ECO:0000256" key="7">
    <source>
        <dbReference type="ARBA" id="ARBA00022702"/>
    </source>
</evidence>
<name>A0A8C5M8W2_9ANUR</name>
<reference evidence="11" key="1">
    <citation type="submission" date="2025-08" db="UniProtKB">
        <authorList>
            <consortium name="Ensembl"/>
        </authorList>
    </citation>
    <scope>IDENTIFICATION</scope>
</reference>
<evidence type="ECO:0000256" key="9">
    <source>
        <dbReference type="RuleBase" id="RU361269"/>
    </source>
</evidence>
<proteinExistence type="inferred from homology"/>
<comment type="subcellular location">
    <subcellularLocation>
        <location evidence="1 9">Secreted</location>
    </subcellularLocation>
</comment>
<dbReference type="InterPro" id="IPR000895">
    <property type="entry name" value="Transthyretin/HIU_hydrolase"/>
</dbReference>
<evidence type="ECO:0000256" key="8">
    <source>
        <dbReference type="ARBA" id="ARBA00022920"/>
    </source>
</evidence>
<dbReference type="Proteomes" id="UP000694569">
    <property type="component" value="Unplaced"/>
</dbReference>
<dbReference type="GO" id="GO:0005615">
    <property type="term" value="C:extracellular space"/>
    <property type="evidence" value="ECO:0007669"/>
    <property type="project" value="TreeGrafter"/>
</dbReference>
<organism evidence="11 12">
    <name type="scientific">Leptobrachium leishanense</name>
    <name type="common">Leishan spiny toad</name>
    <dbReference type="NCBI Taxonomy" id="445787"/>
    <lineage>
        <taxon>Eukaryota</taxon>
        <taxon>Metazoa</taxon>
        <taxon>Chordata</taxon>
        <taxon>Craniata</taxon>
        <taxon>Vertebrata</taxon>
        <taxon>Euteleostomi</taxon>
        <taxon>Amphibia</taxon>
        <taxon>Batrachia</taxon>
        <taxon>Anura</taxon>
        <taxon>Pelobatoidea</taxon>
        <taxon>Megophryidae</taxon>
        <taxon>Leptobrachium</taxon>
    </lineage>
</organism>
<evidence type="ECO:0000259" key="10">
    <source>
        <dbReference type="SMART" id="SM00095"/>
    </source>
</evidence>
<dbReference type="GO" id="GO:0070324">
    <property type="term" value="F:thyroid hormone binding"/>
    <property type="evidence" value="ECO:0007669"/>
    <property type="project" value="UniProtKB-UniRule"/>
</dbReference>
<keyword evidence="8 9" id="KW-0795">Thyroid hormone</keyword>
<dbReference type="PRINTS" id="PR00189">
    <property type="entry name" value="TRNSTHYRETIN"/>
</dbReference>
<dbReference type="PANTHER" id="PTHR10395:SF12">
    <property type="entry name" value="TRANSTHYRETIN"/>
    <property type="match status" value="1"/>
</dbReference>
<dbReference type="SMART" id="SM00095">
    <property type="entry name" value="TR_THY"/>
    <property type="match status" value="1"/>
</dbReference>
<feature type="domain" description="Transthyretin/hydroxyisourate hydrolase" evidence="10">
    <location>
        <begin position="31"/>
        <end position="148"/>
    </location>
</feature>
<dbReference type="PROSITE" id="PS00768">
    <property type="entry name" value="TRANSTHYRETIN_1"/>
    <property type="match status" value="1"/>
</dbReference>
<accession>A0A8C5M8W2</accession>
<dbReference type="GO" id="GO:0006144">
    <property type="term" value="P:purine nucleobase metabolic process"/>
    <property type="evidence" value="ECO:0007669"/>
    <property type="project" value="TreeGrafter"/>
</dbReference>
<evidence type="ECO:0000256" key="5">
    <source>
        <dbReference type="ARBA" id="ARBA00022525"/>
    </source>
</evidence>
<dbReference type="GeneTree" id="ENSGT01050000245154"/>
<protein>
    <recommendedName>
        <fullName evidence="3 9">Transthyretin</fullName>
    </recommendedName>
</protein>
<evidence type="ECO:0000256" key="3">
    <source>
        <dbReference type="ARBA" id="ARBA00021606"/>
    </source>
</evidence>
<evidence type="ECO:0000256" key="4">
    <source>
        <dbReference type="ARBA" id="ARBA00022448"/>
    </source>
</evidence>
<dbReference type="GO" id="GO:0005179">
    <property type="term" value="F:hormone activity"/>
    <property type="evidence" value="ECO:0007669"/>
    <property type="project" value="UniProtKB-UniRule"/>
</dbReference>
<dbReference type="OrthoDB" id="10265230at2759"/>